<reference evidence="1 2" key="1">
    <citation type="submission" date="2013-11" db="EMBL/GenBank/DDBJ databases">
        <title>The Genome Sequence of Phytophthora parasitica CJ01A1.</title>
        <authorList>
            <consortium name="The Broad Institute Genomics Platform"/>
            <person name="Russ C."/>
            <person name="Tyler B."/>
            <person name="Panabieres F."/>
            <person name="Shan W."/>
            <person name="Tripathy S."/>
            <person name="Grunwald N."/>
            <person name="Machado M."/>
            <person name="Johnson C.S."/>
            <person name="Walker B."/>
            <person name="Young S.K."/>
            <person name="Zeng Q."/>
            <person name="Gargeya S."/>
            <person name="Fitzgerald M."/>
            <person name="Haas B."/>
            <person name="Abouelleil A."/>
            <person name="Allen A.W."/>
            <person name="Alvarado L."/>
            <person name="Arachchi H.M."/>
            <person name="Berlin A.M."/>
            <person name="Chapman S.B."/>
            <person name="Gainer-Dewar J."/>
            <person name="Goldberg J."/>
            <person name="Griggs A."/>
            <person name="Gujja S."/>
            <person name="Hansen M."/>
            <person name="Howarth C."/>
            <person name="Imamovic A."/>
            <person name="Ireland A."/>
            <person name="Larimer J."/>
            <person name="McCowan C."/>
            <person name="Murphy C."/>
            <person name="Pearson M."/>
            <person name="Poon T.W."/>
            <person name="Priest M."/>
            <person name="Roberts A."/>
            <person name="Saif S."/>
            <person name="Shea T."/>
            <person name="Sisk P."/>
            <person name="Sykes S."/>
            <person name="Wortman J."/>
            <person name="Nusbaum C."/>
            <person name="Birren B."/>
        </authorList>
    </citation>
    <scope>NUCLEOTIDE SEQUENCE [LARGE SCALE GENOMIC DNA]</scope>
    <source>
        <strain evidence="1 2">CJ01A1</strain>
    </source>
</reference>
<gene>
    <name evidence="1" type="ORF">F441_22583</name>
</gene>
<evidence type="ECO:0000313" key="1">
    <source>
        <dbReference type="EMBL" id="ETO99993.1"/>
    </source>
</evidence>
<organism evidence="1 2">
    <name type="scientific">Phytophthora nicotianae CJ01A1</name>
    <dbReference type="NCBI Taxonomy" id="1317063"/>
    <lineage>
        <taxon>Eukaryota</taxon>
        <taxon>Sar</taxon>
        <taxon>Stramenopiles</taxon>
        <taxon>Oomycota</taxon>
        <taxon>Peronosporomycetes</taxon>
        <taxon>Peronosporales</taxon>
        <taxon>Peronosporaceae</taxon>
        <taxon>Phytophthora</taxon>
    </lineage>
</organism>
<comment type="caution">
    <text evidence="1">The sequence shown here is derived from an EMBL/GenBank/DDBJ whole genome shotgun (WGS) entry which is preliminary data.</text>
</comment>
<dbReference type="Proteomes" id="UP000018958">
    <property type="component" value="Unassembled WGS sequence"/>
</dbReference>
<evidence type="ECO:0000313" key="2">
    <source>
        <dbReference type="Proteomes" id="UP000018958"/>
    </source>
</evidence>
<dbReference type="AlphaFoldDB" id="W2VRH1"/>
<sequence>MKKENDDDIEGAQMNIDYNKITAINFIMIKKLKKLGPRRGQCWRDAGATRTRAFARSTGRRHAAVAVIGGGLQDEGSGAGAVVSSAAGRDNFEL</sequence>
<proteinExistence type="predicted"/>
<dbReference type="EMBL" id="ANIX01004828">
    <property type="protein sequence ID" value="ETO99993.1"/>
    <property type="molecule type" value="Genomic_DNA"/>
</dbReference>
<accession>W2VRH1</accession>
<name>W2VRH1_PHYNI</name>
<protein>
    <submittedName>
        <fullName evidence="1">Uncharacterized protein</fullName>
    </submittedName>
</protein>